<feature type="binding site" evidence="8">
    <location>
        <position position="370"/>
    </location>
    <ligand>
        <name>L-serine</name>
        <dbReference type="ChEBI" id="CHEBI:33384"/>
    </ligand>
</feature>
<keyword evidence="3 12" id="KW-0436">Ligase</keyword>
<evidence type="ECO:0000256" key="9">
    <source>
        <dbReference type="PIRSR" id="PIRSR001529-2"/>
    </source>
</evidence>
<evidence type="ECO:0000313" key="11">
    <source>
        <dbReference type="Proteomes" id="UP000515160"/>
    </source>
</evidence>
<evidence type="ECO:0000259" key="10">
    <source>
        <dbReference type="PROSITE" id="PS50862"/>
    </source>
</evidence>
<sequence>MKLLANVRRLLKHQPMMERLMTTTTSQAHDTTTTTRGSVGKAALTSEQLNELEHNIELRHHRNNVPLIRQLIEKLQEGANNVELLSQLEDELQQLPNATNPRLLSYNNEPRELANYKHRTLPEQGAKEFSELARALNLFRMDHLGNFTGHKSYYLTGQLAMLEQAIIQYALQTLRSQGFKLMSVPDILPREVIEACGMRTEGERTQVYKLDTGSCLSGTSEMALAGYFANQVLEEQQLPLKGAAVSRCYRAETSGLQEEKGIYRVHQFTKVEMFSITTPEQSEATLEQFKDTEIALFKRLGINFRLLDMPPCELGAPAYQKYDIEAWMPGRQMWGEISSCSNCTDYQAKRLNVKYKRASDGRVLHAHTLNGTATAIPRLLIALIESYQSVGSAGNASIAIPEVLVPFMNGQRTITRNKRIPETKLVKFIKSTTS</sequence>
<dbReference type="InterPro" id="IPR002314">
    <property type="entry name" value="aa-tRNA-synt_IIb"/>
</dbReference>
<name>A0A6P8XHF3_DROAB</name>
<evidence type="ECO:0000256" key="8">
    <source>
        <dbReference type="PIRSR" id="PIRSR001529-1"/>
    </source>
</evidence>
<dbReference type="AlphaFoldDB" id="A0A6P8XHF3"/>
<proteinExistence type="inferred from homology"/>
<evidence type="ECO:0000256" key="7">
    <source>
        <dbReference type="ARBA" id="ARBA00031113"/>
    </source>
</evidence>
<dbReference type="EC" id="6.1.1.11" evidence="2"/>
<dbReference type="Pfam" id="PF00587">
    <property type="entry name" value="tRNA-synt_2b"/>
    <property type="match status" value="1"/>
</dbReference>
<evidence type="ECO:0000256" key="6">
    <source>
        <dbReference type="ARBA" id="ARBA00023146"/>
    </source>
</evidence>
<feature type="binding site" evidence="9">
    <location>
        <begin position="250"/>
        <end position="252"/>
    </location>
    <ligand>
        <name>ATP</name>
        <dbReference type="ChEBI" id="CHEBI:30616"/>
    </ligand>
</feature>
<evidence type="ECO:0000256" key="3">
    <source>
        <dbReference type="ARBA" id="ARBA00022598"/>
    </source>
</evidence>
<dbReference type="NCBIfam" id="TIGR00414">
    <property type="entry name" value="serS"/>
    <property type="match status" value="1"/>
</dbReference>
<dbReference type="GeneID" id="117575684"/>
<dbReference type="InterPro" id="IPR006195">
    <property type="entry name" value="aa-tRNA-synth_II"/>
</dbReference>
<dbReference type="Gene3D" id="3.30.930.10">
    <property type="entry name" value="Bira Bifunctional Protein, Domain 2"/>
    <property type="match status" value="1"/>
</dbReference>
<dbReference type="CTD" id="41862"/>
<organism evidence="11 12">
    <name type="scientific">Drosophila albomicans</name>
    <name type="common">Fruit fly</name>
    <dbReference type="NCBI Taxonomy" id="7291"/>
    <lineage>
        <taxon>Eukaryota</taxon>
        <taxon>Metazoa</taxon>
        <taxon>Ecdysozoa</taxon>
        <taxon>Arthropoda</taxon>
        <taxon>Hexapoda</taxon>
        <taxon>Insecta</taxon>
        <taxon>Pterygota</taxon>
        <taxon>Neoptera</taxon>
        <taxon>Endopterygota</taxon>
        <taxon>Diptera</taxon>
        <taxon>Brachycera</taxon>
        <taxon>Muscomorpha</taxon>
        <taxon>Ephydroidea</taxon>
        <taxon>Drosophilidae</taxon>
        <taxon>Drosophila</taxon>
    </lineage>
</organism>
<dbReference type="GO" id="GO:0005524">
    <property type="term" value="F:ATP binding"/>
    <property type="evidence" value="ECO:0007669"/>
    <property type="project" value="UniProtKB-KW"/>
</dbReference>
<keyword evidence="11" id="KW-1185">Reference proteome</keyword>
<accession>A0A6P8XHF3</accession>
<feature type="binding site" evidence="9">
    <location>
        <begin position="336"/>
        <end position="339"/>
    </location>
    <ligand>
        <name>ATP</name>
        <dbReference type="ChEBI" id="CHEBI:30616"/>
    </ligand>
</feature>
<feature type="binding site" evidence="8">
    <location>
        <position position="272"/>
    </location>
    <ligand>
        <name>L-serine</name>
        <dbReference type="ChEBI" id="CHEBI:33384"/>
    </ligand>
</feature>
<evidence type="ECO:0000256" key="5">
    <source>
        <dbReference type="ARBA" id="ARBA00022840"/>
    </source>
</evidence>
<dbReference type="InterPro" id="IPR002317">
    <property type="entry name" value="Ser-tRNA-ligase_type_1"/>
</dbReference>
<dbReference type="InterPro" id="IPR045864">
    <property type="entry name" value="aa-tRNA-synth_II/BPL/LPL"/>
</dbReference>
<dbReference type="SUPFAM" id="SSF55681">
    <property type="entry name" value="Class II aaRS and biotin synthetases"/>
    <property type="match status" value="1"/>
</dbReference>
<dbReference type="GO" id="GO:0004828">
    <property type="term" value="F:serine-tRNA ligase activity"/>
    <property type="evidence" value="ECO:0007669"/>
    <property type="project" value="UniProtKB-EC"/>
</dbReference>
<dbReference type="FunFam" id="3.30.930.10:FF:000078">
    <property type="entry name" value="Seryl-tRNA synthetase"/>
    <property type="match status" value="1"/>
</dbReference>
<dbReference type="GO" id="GO:0006434">
    <property type="term" value="P:seryl-tRNA aminoacylation"/>
    <property type="evidence" value="ECO:0007669"/>
    <property type="project" value="InterPro"/>
</dbReference>
<gene>
    <name evidence="12" type="primary">LOC117575684</name>
</gene>
<dbReference type="PIRSF" id="PIRSF001529">
    <property type="entry name" value="Ser-tRNA-synth_IIa"/>
    <property type="match status" value="1"/>
</dbReference>
<keyword evidence="6" id="KW-0030">Aminoacyl-tRNA synthetase</keyword>
<evidence type="ECO:0000256" key="4">
    <source>
        <dbReference type="ARBA" id="ARBA00022741"/>
    </source>
</evidence>
<comment type="similarity">
    <text evidence="1">Belongs to the class-II aminoacyl-tRNA synthetase family. Type-1 seryl-tRNA synthetase subfamily.</text>
</comment>
<feature type="binding site" evidence="8">
    <location>
        <position position="250"/>
    </location>
    <ligand>
        <name>L-serine</name>
        <dbReference type="ChEBI" id="CHEBI:33384"/>
    </ligand>
</feature>
<keyword evidence="5 9" id="KW-0067">ATP-binding</keyword>
<evidence type="ECO:0000313" key="12">
    <source>
        <dbReference type="RefSeq" id="XP_034115881.1"/>
    </source>
</evidence>
<dbReference type="PROSITE" id="PS50862">
    <property type="entry name" value="AA_TRNA_LIGASE_II"/>
    <property type="match status" value="1"/>
</dbReference>
<feature type="site" description="Important for serine binding" evidence="8">
    <location>
        <position position="372"/>
    </location>
</feature>
<dbReference type="RefSeq" id="XP_034115881.1">
    <property type="nucleotide sequence ID" value="XM_034259990.2"/>
</dbReference>
<feature type="binding site" evidence="8">
    <location>
        <position position="219"/>
    </location>
    <ligand>
        <name>L-serine</name>
        <dbReference type="ChEBI" id="CHEBI:33384"/>
    </ligand>
</feature>
<dbReference type="PRINTS" id="PR00981">
    <property type="entry name" value="TRNASYNTHSER"/>
</dbReference>
<evidence type="ECO:0000256" key="2">
    <source>
        <dbReference type="ARBA" id="ARBA00012840"/>
    </source>
</evidence>
<dbReference type="PANTHER" id="PTHR11778">
    <property type="entry name" value="SERYL-TRNA SYNTHETASE"/>
    <property type="match status" value="1"/>
</dbReference>
<dbReference type="Proteomes" id="UP000515160">
    <property type="component" value="Chromosome 2R"/>
</dbReference>
<keyword evidence="4" id="KW-0547">Nucleotide-binding</keyword>
<feature type="domain" description="Aminoacyl-transfer RNA synthetases class-II family profile" evidence="10">
    <location>
        <begin position="162"/>
        <end position="406"/>
    </location>
</feature>
<protein>
    <recommendedName>
        <fullName evidence="2">serine--tRNA ligase</fullName>
        <ecNumber evidence="2">6.1.1.11</ecNumber>
    </recommendedName>
    <alternativeName>
        <fullName evidence="7">Seryl-tRNA synthetase</fullName>
    </alternativeName>
</protein>
<dbReference type="OrthoDB" id="10264585at2759"/>
<reference evidence="12" key="1">
    <citation type="submission" date="2025-08" db="UniProtKB">
        <authorList>
            <consortium name="RefSeq"/>
        </authorList>
    </citation>
    <scope>IDENTIFICATION</scope>
    <source>
        <strain evidence="12">15112-1751.03</strain>
        <tissue evidence="12">Whole Adult</tissue>
    </source>
</reference>
<feature type="binding site" evidence="9">
    <location>
        <begin position="265"/>
        <end position="268"/>
    </location>
    <ligand>
        <name>ATP</name>
        <dbReference type="ChEBI" id="CHEBI:30616"/>
    </ligand>
</feature>
<evidence type="ECO:0000256" key="1">
    <source>
        <dbReference type="ARBA" id="ARBA00010728"/>
    </source>
</evidence>